<evidence type="ECO:0000259" key="1">
    <source>
        <dbReference type="PROSITE" id="PS51186"/>
    </source>
</evidence>
<evidence type="ECO:0000313" key="3">
    <source>
        <dbReference type="Proteomes" id="UP001305779"/>
    </source>
</evidence>
<dbReference type="EMBL" id="JAXOVC010000012">
    <property type="protein sequence ID" value="KAK4495155.1"/>
    <property type="molecule type" value="Genomic_DNA"/>
</dbReference>
<dbReference type="SUPFAM" id="SSF55729">
    <property type="entry name" value="Acyl-CoA N-acyltransferases (Nat)"/>
    <property type="match status" value="1"/>
</dbReference>
<dbReference type="PROSITE" id="PS51186">
    <property type="entry name" value="GNAT"/>
    <property type="match status" value="1"/>
</dbReference>
<keyword evidence="3" id="KW-1185">Reference proteome</keyword>
<dbReference type="Pfam" id="PF00583">
    <property type="entry name" value="Acetyltransf_1"/>
    <property type="match status" value="1"/>
</dbReference>
<accession>A0ABR0E169</accession>
<reference evidence="2 3" key="1">
    <citation type="journal article" date="2023" name="G3 (Bethesda)">
        <title>A chromosome-level genome assembly of Zasmidium syzygii isolated from banana leaves.</title>
        <authorList>
            <person name="van Westerhoven A.C."/>
            <person name="Mehrabi R."/>
            <person name="Talebi R."/>
            <person name="Steentjes M.B.F."/>
            <person name="Corcolon B."/>
            <person name="Chong P.A."/>
            <person name="Kema G.H.J."/>
            <person name="Seidl M.F."/>
        </authorList>
    </citation>
    <scope>NUCLEOTIDE SEQUENCE [LARGE SCALE GENOMIC DNA]</scope>
    <source>
        <strain evidence="2 3">P124</strain>
    </source>
</reference>
<proteinExistence type="predicted"/>
<feature type="domain" description="N-acetyltransferase" evidence="1">
    <location>
        <begin position="22"/>
        <end position="211"/>
    </location>
</feature>
<dbReference type="CDD" id="cd04301">
    <property type="entry name" value="NAT_SF"/>
    <property type="match status" value="1"/>
</dbReference>
<dbReference type="InterPro" id="IPR016181">
    <property type="entry name" value="Acyl_CoA_acyltransferase"/>
</dbReference>
<dbReference type="InterPro" id="IPR000182">
    <property type="entry name" value="GNAT_dom"/>
</dbReference>
<protein>
    <recommendedName>
        <fullName evidence="1">N-acetyltransferase domain-containing protein</fullName>
    </recommendedName>
</protein>
<dbReference type="PANTHER" id="PTHR42791">
    <property type="entry name" value="GNAT FAMILY ACETYLTRANSFERASE"/>
    <property type="match status" value="1"/>
</dbReference>
<sequence length="218" mass="24540">MASTKPDPSAIIIQEALPEHVSSLSTMDIRSFHPTNAFHRQVFPDTPLVISWWSQIFSDEINDPTAHVIIALDSKATDPALHVVGVICMRLMDPAVSGAGAWTMYPFTKDHDAKEFQPSVELMAEWREKLFGKDQWHYLLEFVGVDHGYKGAGVGKRLLDRACEIADEKGYSVFVEGNQFAVGWYQKCGFEEKGSKLMDGKEAYRQHILVRPVRGDSR</sequence>
<dbReference type="PANTHER" id="PTHR42791:SF2">
    <property type="entry name" value="N-ACETYLTRANSFERASE DOMAIN-CONTAINING PROTEIN"/>
    <property type="match status" value="1"/>
</dbReference>
<gene>
    <name evidence="2" type="ORF">PRZ48_013482</name>
</gene>
<dbReference type="Proteomes" id="UP001305779">
    <property type="component" value="Unassembled WGS sequence"/>
</dbReference>
<organism evidence="2 3">
    <name type="scientific">Zasmidium cellare</name>
    <name type="common">Wine cellar mold</name>
    <name type="synonym">Racodium cellare</name>
    <dbReference type="NCBI Taxonomy" id="395010"/>
    <lineage>
        <taxon>Eukaryota</taxon>
        <taxon>Fungi</taxon>
        <taxon>Dikarya</taxon>
        <taxon>Ascomycota</taxon>
        <taxon>Pezizomycotina</taxon>
        <taxon>Dothideomycetes</taxon>
        <taxon>Dothideomycetidae</taxon>
        <taxon>Mycosphaerellales</taxon>
        <taxon>Mycosphaerellaceae</taxon>
        <taxon>Zasmidium</taxon>
    </lineage>
</organism>
<dbReference type="InterPro" id="IPR052523">
    <property type="entry name" value="Trichothecene_AcTrans"/>
</dbReference>
<evidence type="ECO:0000313" key="2">
    <source>
        <dbReference type="EMBL" id="KAK4495155.1"/>
    </source>
</evidence>
<name>A0ABR0E169_ZASCE</name>
<dbReference type="Gene3D" id="3.40.630.30">
    <property type="match status" value="1"/>
</dbReference>
<comment type="caution">
    <text evidence="2">The sequence shown here is derived from an EMBL/GenBank/DDBJ whole genome shotgun (WGS) entry which is preliminary data.</text>
</comment>